<feature type="binding site" evidence="17">
    <location>
        <position position="117"/>
    </location>
    <ligand>
        <name>UDP-N-acetyl-alpha-D-glucosamine</name>
        <dbReference type="ChEBI" id="CHEBI:57705"/>
    </ligand>
</feature>
<feature type="binding site" evidence="17">
    <location>
        <position position="147"/>
    </location>
    <ligand>
        <name>Mg(2+)</name>
        <dbReference type="ChEBI" id="CHEBI:18420"/>
    </ligand>
</feature>
<gene>
    <name evidence="17 19" type="primary">glmU</name>
    <name evidence="19" type="ORF">GCM10011402_06770</name>
</gene>
<evidence type="ECO:0000256" key="4">
    <source>
        <dbReference type="ARBA" id="ARBA00022679"/>
    </source>
</evidence>
<keyword evidence="10 17" id="KW-0573">Peptidoglycan synthesis</keyword>
<dbReference type="InterPro" id="IPR011004">
    <property type="entry name" value="Trimer_LpxA-like_sf"/>
</dbReference>
<evidence type="ECO:0000256" key="8">
    <source>
        <dbReference type="ARBA" id="ARBA00022842"/>
    </source>
</evidence>
<feature type="binding site" evidence="17">
    <location>
        <begin position="50"/>
        <end position="53"/>
    </location>
    <ligand>
        <name>UDP-N-acetyl-alpha-D-glucosamine</name>
        <dbReference type="ChEBI" id="CHEBI:57705"/>
    </ligand>
</feature>
<dbReference type="Gene3D" id="3.90.550.10">
    <property type="entry name" value="Spore Coat Polysaccharide Biosynthesis Protein SpsA, Chain A"/>
    <property type="match status" value="1"/>
</dbReference>
<feature type="binding site" evidence="17">
    <location>
        <position position="266"/>
    </location>
    <ligand>
        <name>UDP-N-acetyl-alpha-D-glucosamine</name>
        <dbReference type="ChEBI" id="CHEBI:57705"/>
    </ligand>
</feature>
<evidence type="ECO:0000256" key="6">
    <source>
        <dbReference type="ARBA" id="ARBA00022723"/>
    </source>
</evidence>
<feature type="binding site" evidence="17">
    <location>
        <position position="266"/>
    </location>
    <ligand>
        <name>Mg(2+)</name>
        <dbReference type="ChEBI" id="CHEBI:18420"/>
    </ligand>
</feature>
<keyword evidence="8 17" id="KW-0460">Magnesium</keyword>
<feature type="binding site" evidence="17">
    <location>
        <position position="180"/>
    </location>
    <ligand>
        <name>UDP-N-acetyl-alpha-D-glucosamine</name>
        <dbReference type="ChEBI" id="CHEBI:57705"/>
    </ligand>
</feature>
<dbReference type="InterPro" id="IPR025877">
    <property type="entry name" value="MobA-like_NTP_Trfase"/>
</dbReference>
<keyword evidence="13 17" id="KW-0961">Cell wall biogenesis/degradation</keyword>
<accession>A0ABQ1VDK1</accession>
<feature type="region of interest" description="Pyrophosphorylase" evidence="17">
    <location>
        <begin position="1"/>
        <end position="268"/>
    </location>
</feature>
<feature type="binding site" evidence="17">
    <location>
        <position position="445"/>
    </location>
    <ligand>
        <name>acetyl-CoA</name>
        <dbReference type="ChEBI" id="CHEBI:57288"/>
    </ligand>
</feature>
<comment type="catalytic activity">
    <reaction evidence="14 17">
        <text>alpha-D-glucosamine 1-phosphate + acetyl-CoA = N-acetyl-alpha-D-glucosamine 1-phosphate + CoA + H(+)</text>
        <dbReference type="Rhea" id="RHEA:13725"/>
        <dbReference type="ChEBI" id="CHEBI:15378"/>
        <dbReference type="ChEBI" id="CHEBI:57287"/>
        <dbReference type="ChEBI" id="CHEBI:57288"/>
        <dbReference type="ChEBI" id="CHEBI:57776"/>
        <dbReference type="ChEBI" id="CHEBI:58516"/>
        <dbReference type="EC" id="2.3.1.157"/>
    </reaction>
</comment>
<evidence type="ECO:0000256" key="13">
    <source>
        <dbReference type="ARBA" id="ARBA00023316"/>
    </source>
</evidence>
<evidence type="ECO:0000256" key="7">
    <source>
        <dbReference type="ARBA" id="ARBA00022737"/>
    </source>
</evidence>
<dbReference type="CDD" id="cd02540">
    <property type="entry name" value="GT2_GlmU_N_bac"/>
    <property type="match status" value="1"/>
</dbReference>
<feature type="binding site" evidence="17">
    <location>
        <position position="402"/>
    </location>
    <ligand>
        <name>acetyl-CoA</name>
        <dbReference type="ChEBI" id="CHEBI:57288"/>
    </ligand>
</feature>
<feature type="active site" description="Proton acceptor" evidence="17">
    <location>
        <position position="385"/>
    </location>
</feature>
<comment type="subunit">
    <text evidence="17">Homotrimer.</text>
</comment>
<dbReference type="HAMAP" id="MF_01631">
    <property type="entry name" value="GlmU"/>
    <property type="match status" value="1"/>
</dbReference>
<comment type="similarity">
    <text evidence="1 17">In the C-terminal section; belongs to the transferase hexapeptide repeat family.</text>
</comment>
<comment type="function">
    <text evidence="16 17">Catalyzes the last two sequential reactions in the de novo biosynthetic pathway for UDP-N-acetylglucosamine (UDP-GlcNAc). The C-terminal domain catalyzes the transfer of acetyl group from acetyl coenzyme A to glucosamine-1-phosphate (GlcN-1-P) to produce N-acetylglucosamine-1-phosphate (GlcNAc-1-P), which is converted into UDP-GlcNAc by the transfer of uridine 5-monophosphate (from uridine 5-triphosphate), a reaction catalyzed by the N-terminal domain.</text>
</comment>
<dbReference type="NCBIfam" id="TIGR01173">
    <property type="entry name" value="glmU"/>
    <property type="match status" value="1"/>
</dbReference>
<comment type="pathway">
    <text evidence="17">Nucleotide-sugar biosynthesis; UDP-N-acetyl-alpha-D-glucosamine biosynthesis; UDP-N-acetyl-alpha-D-glucosamine from N-acetyl-alpha-D-glucosamine 1-phosphate: step 1/1.</text>
</comment>
<dbReference type="PROSITE" id="PS00101">
    <property type="entry name" value="HEXAPEP_TRANSFERASES"/>
    <property type="match status" value="1"/>
</dbReference>
<feature type="binding site" evidence="17">
    <location>
        <position position="462"/>
    </location>
    <ligand>
        <name>acetyl-CoA</name>
        <dbReference type="ChEBI" id="CHEBI:57288"/>
    </ligand>
</feature>
<evidence type="ECO:0000313" key="19">
    <source>
        <dbReference type="EMBL" id="GGF57447.1"/>
    </source>
</evidence>
<evidence type="ECO:0000256" key="17">
    <source>
        <dbReference type="HAMAP-Rule" id="MF_01631"/>
    </source>
</evidence>
<evidence type="ECO:0000256" key="2">
    <source>
        <dbReference type="ARBA" id="ARBA00007947"/>
    </source>
</evidence>
<feature type="binding site" evidence="17">
    <location>
        <position position="64"/>
    </location>
    <ligand>
        <name>UDP-N-acetyl-alpha-D-glucosamine</name>
        <dbReference type="ChEBI" id="CHEBI:57705"/>
    </ligand>
</feature>
<comment type="catalytic activity">
    <reaction evidence="15 17">
        <text>N-acetyl-alpha-D-glucosamine 1-phosphate + UTP + H(+) = UDP-N-acetyl-alpha-D-glucosamine + diphosphate</text>
        <dbReference type="Rhea" id="RHEA:13509"/>
        <dbReference type="ChEBI" id="CHEBI:15378"/>
        <dbReference type="ChEBI" id="CHEBI:33019"/>
        <dbReference type="ChEBI" id="CHEBI:46398"/>
        <dbReference type="ChEBI" id="CHEBI:57705"/>
        <dbReference type="ChEBI" id="CHEBI:57776"/>
        <dbReference type="EC" id="2.7.7.23"/>
    </reaction>
</comment>
<proteinExistence type="inferred from homology"/>
<keyword evidence="4 17" id="KW-0808">Transferase</keyword>
<dbReference type="Gene3D" id="2.160.10.10">
    <property type="entry name" value="Hexapeptide repeat proteins"/>
    <property type="match status" value="1"/>
</dbReference>
<comment type="pathway">
    <text evidence="17">Nucleotide-sugar biosynthesis; UDP-N-acetyl-alpha-D-glucosamine biosynthesis; N-acetyl-alpha-D-glucosamine 1-phosphate from alpha-D-glucosamine 6-phosphate (route II): step 2/2.</text>
</comment>
<dbReference type="InterPro" id="IPR005882">
    <property type="entry name" value="Bifunctional_GlmU"/>
</dbReference>
<comment type="caution">
    <text evidence="19">The sequence shown here is derived from an EMBL/GenBank/DDBJ whole genome shotgun (WGS) entry which is preliminary data.</text>
</comment>
<dbReference type="SUPFAM" id="SSF51161">
    <property type="entry name" value="Trimeric LpxA-like enzymes"/>
    <property type="match status" value="1"/>
</dbReference>
<evidence type="ECO:0000259" key="18">
    <source>
        <dbReference type="Pfam" id="PF12804"/>
    </source>
</evidence>
<keyword evidence="5 17" id="KW-0548">Nucleotidyltransferase</keyword>
<dbReference type="SUPFAM" id="SSF53448">
    <property type="entry name" value="Nucleotide-diphospho-sugar transferases"/>
    <property type="match status" value="1"/>
</dbReference>
<feature type="binding site" evidence="17">
    <location>
        <begin position="122"/>
        <end position="123"/>
    </location>
    <ligand>
        <name>UDP-N-acetyl-alpha-D-glucosamine</name>
        <dbReference type="ChEBI" id="CHEBI:57705"/>
    </ligand>
</feature>
<feature type="binding site" evidence="17">
    <location>
        <position position="194"/>
    </location>
    <ligand>
        <name>UDP-N-acetyl-alpha-D-glucosamine</name>
        <dbReference type="ChEBI" id="CHEBI:57705"/>
    </ligand>
</feature>
<dbReference type="InterPro" id="IPR050065">
    <property type="entry name" value="GlmU-like"/>
</dbReference>
<organism evidence="19 20">
    <name type="scientific">Paracoccus acridae</name>
    <dbReference type="NCBI Taxonomy" id="1795310"/>
    <lineage>
        <taxon>Bacteria</taxon>
        <taxon>Pseudomonadati</taxon>
        <taxon>Pseudomonadota</taxon>
        <taxon>Alphaproteobacteria</taxon>
        <taxon>Rhodobacterales</taxon>
        <taxon>Paracoccaceae</taxon>
        <taxon>Paracoccus</taxon>
    </lineage>
</organism>
<feature type="binding site" evidence="17">
    <location>
        <position position="427"/>
    </location>
    <ligand>
        <name>acetyl-CoA</name>
        <dbReference type="ChEBI" id="CHEBI:57288"/>
    </ligand>
</feature>
<keyword evidence="12 17" id="KW-0012">Acyltransferase</keyword>
<comment type="cofactor">
    <cofactor evidence="17">
        <name>Mg(2+)</name>
        <dbReference type="ChEBI" id="CHEBI:18420"/>
    </cofactor>
    <text evidence="17">Binds 1 Mg(2+) ion per subunit.</text>
</comment>
<feature type="binding site" evidence="17">
    <location>
        <position position="209"/>
    </location>
    <ligand>
        <name>UDP-N-acetyl-alpha-D-glucosamine</name>
        <dbReference type="ChEBI" id="CHEBI:57705"/>
    </ligand>
</feature>
<evidence type="ECO:0000313" key="20">
    <source>
        <dbReference type="Proteomes" id="UP000640509"/>
    </source>
</evidence>
<feature type="region of interest" description="Linker" evidence="17">
    <location>
        <begin position="269"/>
        <end position="289"/>
    </location>
</feature>
<dbReference type="InterPro" id="IPR029044">
    <property type="entry name" value="Nucleotide-diphossugar_trans"/>
</dbReference>
<evidence type="ECO:0000256" key="10">
    <source>
        <dbReference type="ARBA" id="ARBA00022984"/>
    </source>
</evidence>
<feature type="binding site" evidence="17">
    <location>
        <begin position="145"/>
        <end position="147"/>
    </location>
    <ligand>
        <name>UDP-N-acetyl-alpha-D-glucosamine</name>
        <dbReference type="ChEBI" id="CHEBI:57705"/>
    </ligand>
</feature>
<dbReference type="EC" id="2.3.1.157" evidence="17"/>
<dbReference type="InterPro" id="IPR018357">
    <property type="entry name" value="Hexapep_transf_CS"/>
</dbReference>
<keyword evidence="20" id="KW-1185">Reference proteome</keyword>
<feature type="binding site" evidence="17">
    <location>
        <position position="355"/>
    </location>
    <ligand>
        <name>UDP-N-acetyl-alpha-D-glucosamine</name>
        <dbReference type="ChEBI" id="CHEBI:57705"/>
    </ligand>
</feature>
<keyword evidence="6 17" id="KW-0479">Metal-binding</keyword>
<evidence type="ECO:0000256" key="14">
    <source>
        <dbReference type="ARBA" id="ARBA00048247"/>
    </source>
</evidence>
<evidence type="ECO:0000256" key="12">
    <source>
        <dbReference type="ARBA" id="ARBA00023315"/>
    </source>
</evidence>
<evidence type="ECO:0000256" key="16">
    <source>
        <dbReference type="ARBA" id="ARBA00049628"/>
    </source>
</evidence>
<reference evidence="20" key="1">
    <citation type="journal article" date="2019" name="Int. J. Syst. Evol. Microbiol.">
        <title>The Global Catalogue of Microorganisms (GCM) 10K type strain sequencing project: providing services to taxonomists for standard genome sequencing and annotation.</title>
        <authorList>
            <consortium name="The Broad Institute Genomics Platform"/>
            <consortium name="The Broad Institute Genome Sequencing Center for Infectious Disease"/>
            <person name="Wu L."/>
            <person name="Ma J."/>
        </authorList>
    </citation>
    <scope>NUCLEOTIDE SEQUENCE [LARGE SCALE GENOMIC DNA]</scope>
    <source>
        <strain evidence="20">CGMCC 1.15419</strain>
    </source>
</reference>
<comment type="subcellular location">
    <subcellularLocation>
        <location evidence="17">Cytoplasm</location>
    </subcellularLocation>
</comment>
<feature type="domain" description="MobA-like NTP transferase" evidence="18">
    <location>
        <begin position="48"/>
        <end position="174"/>
    </location>
</feature>
<dbReference type="CDD" id="cd03353">
    <property type="entry name" value="LbH_GlmU_C"/>
    <property type="match status" value="1"/>
</dbReference>
<keyword evidence="3 17" id="KW-0963">Cytoplasm</keyword>
<dbReference type="InterPro" id="IPR038009">
    <property type="entry name" value="GlmU_C_LbH"/>
</dbReference>
<feature type="region of interest" description="N-acetyltransferase" evidence="17">
    <location>
        <begin position="290"/>
        <end position="486"/>
    </location>
</feature>
<dbReference type="PANTHER" id="PTHR43584">
    <property type="entry name" value="NUCLEOTIDYL TRANSFERASE"/>
    <property type="match status" value="1"/>
</dbReference>
<protein>
    <recommendedName>
        <fullName evidence="17">Bifunctional protein GlmU</fullName>
    </recommendedName>
    <domain>
        <recommendedName>
            <fullName evidence="17">UDP-N-acetylglucosamine pyrophosphorylase</fullName>
            <ecNumber evidence="17">2.7.7.23</ecNumber>
        </recommendedName>
        <alternativeName>
            <fullName evidence="17">N-acetylglucosamine-1-phosphate uridyltransferase</fullName>
        </alternativeName>
    </domain>
    <domain>
        <recommendedName>
            <fullName evidence="17">Glucosamine-1-phosphate N-acetyltransferase</fullName>
            <ecNumber evidence="17">2.3.1.157</ecNumber>
        </recommendedName>
    </domain>
</protein>
<feature type="binding site" evidence="17">
    <location>
        <position position="388"/>
    </location>
    <ligand>
        <name>UDP-N-acetyl-alpha-D-glucosamine</name>
        <dbReference type="ChEBI" id="CHEBI:57705"/>
    </ligand>
</feature>
<dbReference type="Pfam" id="PF12804">
    <property type="entry name" value="NTP_transf_3"/>
    <property type="match status" value="1"/>
</dbReference>
<evidence type="ECO:0000256" key="15">
    <source>
        <dbReference type="ARBA" id="ARBA00048493"/>
    </source>
</evidence>
<keyword evidence="11 17" id="KW-0511">Multifunctional enzyme</keyword>
<sequence length="486" mass="51140">MRLSFRNDSTPKVNARGFPLHAAPIRTPRNEFEQALGTGMAEKPVAIVILAAGQGSRMQSDLPKVLHRLAGAPLIGHALGVARTLEPEQVIVVAGHGADLVTRAVGKIDPDARIVLQAEQLGTGHAVRQALPELEGFEGKVIVLYGDTPFIGEETLAALAGHPSDLVVLGFEAEDPGRYGRLIVSGRGLERIVEYKDADAATRDIALCNSGVMALDAALLRQLIVRLTNENASGEYYLTDLVALARAEGRSTDVVTCDESETLGINTRAELAAAEAAFQDRARRQALEDGVTLCDPSTVWFALDTVIGRDAVVGQNVVFGPGVTIESGADILPFCHLEGCHVSSGATVGPFARLRPGAELGGDVHVGNFVEIKNAVLDEGAKVGHLTYLGDAHVGEHTNIGAGTITCNYDGVMKHRTDIGARAFIGSDTMLVAPVRVGDDAMTGSGSVITEDVPDGALALGRARQVTKPGLATRLMAALRAKKEAR</sequence>
<keyword evidence="9 17" id="KW-0133">Cell shape</keyword>
<evidence type="ECO:0000256" key="9">
    <source>
        <dbReference type="ARBA" id="ARBA00022960"/>
    </source>
</evidence>
<dbReference type="Proteomes" id="UP000640509">
    <property type="component" value="Unassembled WGS sequence"/>
</dbReference>
<evidence type="ECO:0000256" key="1">
    <source>
        <dbReference type="ARBA" id="ARBA00007707"/>
    </source>
</evidence>
<keyword evidence="7 17" id="KW-0677">Repeat</keyword>
<dbReference type="NCBIfam" id="NF010933">
    <property type="entry name" value="PRK14353.1"/>
    <property type="match status" value="1"/>
</dbReference>
<evidence type="ECO:0000256" key="3">
    <source>
        <dbReference type="ARBA" id="ARBA00022490"/>
    </source>
</evidence>
<dbReference type="EC" id="2.7.7.23" evidence="17"/>
<feature type="binding site" evidence="17">
    <location>
        <position position="399"/>
    </location>
    <ligand>
        <name>UDP-N-acetyl-alpha-D-glucosamine</name>
        <dbReference type="ChEBI" id="CHEBI:57705"/>
    </ligand>
</feature>
<evidence type="ECO:0000256" key="11">
    <source>
        <dbReference type="ARBA" id="ARBA00023268"/>
    </source>
</evidence>
<feature type="binding site" evidence="17">
    <location>
        <begin position="408"/>
        <end position="409"/>
    </location>
    <ligand>
        <name>acetyl-CoA</name>
        <dbReference type="ChEBI" id="CHEBI:57288"/>
    </ligand>
</feature>
<evidence type="ECO:0000256" key="5">
    <source>
        <dbReference type="ARBA" id="ARBA00022695"/>
    </source>
</evidence>
<dbReference type="EMBL" id="BMIV01000002">
    <property type="protein sequence ID" value="GGF57447.1"/>
    <property type="molecule type" value="Genomic_DNA"/>
</dbReference>
<comment type="pathway">
    <text evidence="17">Bacterial outer membrane biogenesis; LPS lipid A biosynthesis.</text>
</comment>
<feature type="binding site" evidence="17">
    <location>
        <position position="373"/>
    </location>
    <ligand>
        <name>UDP-N-acetyl-alpha-D-glucosamine</name>
        <dbReference type="ChEBI" id="CHEBI:57705"/>
    </ligand>
</feature>
<name>A0ABQ1VDK1_9RHOB</name>
<dbReference type="PANTHER" id="PTHR43584:SF3">
    <property type="entry name" value="BIFUNCTIONAL PROTEIN GLMU"/>
    <property type="match status" value="1"/>
</dbReference>
<comment type="similarity">
    <text evidence="2 17">In the N-terminal section; belongs to the N-acetylglucosamine-1-phosphate uridyltransferase family.</text>
</comment>